<evidence type="ECO:0000256" key="2">
    <source>
        <dbReference type="ARBA" id="ARBA00022801"/>
    </source>
</evidence>
<dbReference type="GO" id="GO:0004730">
    <property type="term" value="F:pseudouridylate synthase activity"/>
    <property type="evidence" value="ECO:0007669"/>
    <property type="project" value="InterPro"/>
</dbReference>
<dbReference type="SUPFAM" id="SSF110581">
    <property type="entry name" value="Indigoidine synthase A-like"/>
    <property type="match status" value="1"/>
</dbReference>
<dbReference type="GO" id="GO:0046872">
    <property type="term" value="F:metal ion binding"/>
    <property type="evidence" value="ECO:0007669"/>
    <property type="project" value="UniProtKB-KW"/>
</dbReference>
<reference evidence="8" key="1">
    <citation type="submission" date="2022-11" db="UniProtKB">
        <authorList>
            <consortium name="WormBaseParasite"/>
        </authorList>
    </citation>
    <scope>IDENTIFICATION</scope>
</reference>
<keyword evidence="7" id="KW-1185">Reference proteome</keyword>
<dbReference type="AlphaFoldDB" id="A0A915EHE9"/>
<accession>A0A915EHE9</accession>
<protein>
    <submittedName>
        <fullName evidence="8">Carbohydrate kinase PfkB domain-containing protein</fullName>
    </submittedName>
</protein>
<dbReference type="GO" id="GO:0005737">
    <property type="term" value="C:cytoplasm"/>
    <property type="evidence" value="ECO:0007669"/>
    <property type="project" value="TreeGrafter"/>
</dbReference>
<feature type="compositionally biased region" description="Polar residues" evidence="6">
    <location>
        <begin position="82"/>
        <end position="100"/>
    </location>
</feature>
<keyword evidence="3" id="KW-0464">Manganese</keyword>
<organism evidence="7 8">
    <name type="scientific">Ditylenchus dipsaci</name>
    <dbReference type="NCBI Taxonomy" id="166011"/>
    <lineage>
        <taxon>Eukaryota</taxon>
        <taxon>Metazoa</taxon>
        <taxon>Ecdysozoa</taxon>
        <taxon>Nematoda</taxon>
        <taxon>Chromadorea</taxon>
        <taxon>Rhabditida</taxon>
        <taxon>Tylenchina</taxon>
        <taxon>Tylenchomorpha</taxon>
        <taxon>Sphaerularioidea</taxon>
        <taxon>Anguinidae</taxon>
        <taxon>Anguininae</taxon>
        <taxon>Ditylenchus</taxon>
    </lineage>
</organism>
<evidence type="ECO:0000256" key="3">
    <source>
        <dbReference type="ARBA" id="ARBA00023211"/>
    </source>
</evidence>
<dbReference type="Gene3D" id="3.40.1790.10">
    <property type="entry name" value="Indigoidine synthase domain"/>
    <property type="match status" value="1"/>
</dbReference>
<dbReference type="InterPro" id="IPR029056">
    <property type="entry name" value="Ribokinase-like"/>
</dbReference>
<evidence type="ECO:0000256" key="5">
    <source>
        <dbReference type="ARBA" id="ARBA00023295"/>
    </source>
</evidence>
<dbReference type="PANTHER" id="PTHR42909:SF1">
    <property type="entry name" value="CARBOHYDRATE KINASE PFKB DOMAIN-CONTAINING PROTEIN"/>
    <property type="match status" value="1"/>
</dbReference>
<sequence length="177" mass="19289">MVEKAVEIALEDAKKANISNKEVGINTFLYSIIKKIALDNPFLLKRVNELTGSASLRINIALLENNARIAAELAHIHYSSSPQMGQPSVVSTSKMNSTPDNQERRRPKVLVVGASICDFETVTEVEHALLDEGAYHPGQIYQRAGGVARNHADALNRLAVRLPLFLSLAGTVSLIFA</sequence>
<dbReference type="GO" id="GO:0016798">
    <property type="term" value="F:hydrolase activity, acting on glycosyl bonds"/>
    <property type="evidence" value="ECO:0007669"/>
    <property type="project" value="UniProtKB-KW"/>
</dbReference>
<evidence type="ECO:0000256" key="4">
    <source>
        <dbReference type="ARBA" id="ARBA00023239"/>
    </source>
</evidence>
<dbReference type="Proteomes" id="UP000887574">
    <property type="component" value="Unplaced"/>
</dbReference>
<evidence type="ECO:0000313" key="7">
    <source>
        <dbReference type="Proteomes" id="UP000887574"/>
    </source>
</evidence>
<proteinExistence type="predicted"/>
<dbReference type="PANTHER" id="PTHR42909">
    <property type="entry name" value="ZGC:136858"/>
    <property type="match status" value="1"/>
</dbReference>
<evidence type="ECO:0000313" key="8">
    <source>
        <dbReference type="WBParaSite" id="jg6367"/>
    </source>
</evidence>
<dbReference type="InterPro" id="IPR007342">
    <property type="entry name" value="PsuG"/>
</dbReference>
<dbReference type="Gene3D" id="3.40.1190.20">
    <property type="match status" value="1"/>
</dbReference>
<keyword evidence="2" id="KW-0378">Hydrolase</keyword>
<keyword evidence="5" id="KW-0326">Glycosidase</keyword>
<feature type="region of interest" description="Disordered" evidence="6">
    <location>
        <begin position="82"/>
        <end position="104"/>
    </location>
</feature>
<keyword evidence="1" id="KW-0479">Metal-binding</keyword>
<evidence type="ECO:0000256" key="6">
    <source>
        <dbReference type="SAM" id="MobiDB-lite"/>
    </source>
</evidence>
<name>A0A915EHE9_9BILA</name>
<dbReference type="Pfam" id="PF04227">
    <property type="entry name" value="Indigoidine_A"/>
    <property type="match status" value="1"/>
</dbReference>
<dbReference type="WBParaSite" id="jg6367">
    <property type="protein sequence ID" value="jg6367"/>
    <property type="gene ID" value="jg6367"/>
</dbReference>
<dbReference type="InterPro" id="IPR022830">
    <property type="entry name" value="Indigdn_synthA-like"/>
</dbReference>
<keyword evidence="4" id="KW-0456">Lyase</keyword>
<evidence type="ECO:0000256" key="1">
    <source>
        <dbReference type="ARBA" id="ARBA00022723"/>
    </source>
</evidence>